<comment type="subunit">
    <text evidence="6">Homotetramer. Forms an RuvA(8)-RuvB(12)-Holliday junction (HJ) complex. HJ DNA is sandwiched between 2 RuvA tetramers; dsDNA enters through RuvA and exits via RuvB. An RuvB hexamer assembles on each DNA strand where it exits the tetramer. Each RuvB hexamer is contacted by two RuvA subunits (via domain III) on 2 adjacent RuvB subunits; this complex drives branch migration. In the full resolvosome a probable DNA-RuvA(4)-RuvB(12)-RuvC(2) complex forms which resolves the HJ.</text>
</comment>
<gene>
    <name evidence="6" type="primary">ruvA</name>
    <name evidence="8" type="ORF">SAMN05216537_10161</name>
</gene>
<dbReference type="Pfam" id="PF01330">
    <property type="entry name" value="RuvA_N"/>
    <property type="match status" value="1"/>
</dbReference>
<dbReference type="SMART" id="SM00278">
    <property type="entry name" value="HhH1"/>
    <property type="match status" value="2"/>
</dbReference>
<dbReference type="RefSeq" id="WP_027431826.1">
    <property type="nucleotide sequence ID" value="NZ_FNUL01000001.1"/>
</dbReference>
<keyword evidence="8" id="KW-0067">ATP-binding</keyword>
<dbReference type="GO" id="GO:0048476">
    <property type="term" value="C:Holliday junction resolvase complex"/>
    <property type="evidence" value="ECO:0007669"/>
    <property type="project" value="UniProtKB-UniRule"/>
</dbReference>
<dbReference type="GO" id="GO:0005737">
    <property type="term" value="C:cytoplasm"/>
    <property type="evidence" value="ECO:0007669"/>
    <property type="project" value="UniProtKB-SubCell"/>
</dbReference>
<dbReference type="InterPro" id="IPR012340">
    <property type="entry name" value="NA-bd_OB-fold"/>
</dbReference>
<dbReference type="CDD" id="cd14332">
    <property type="entry name" value="UBA_RuvA_C"/>
    <property type="match status" value="1"/>
</dbReference>
<keyword evidence="8" id="KW-0378">Hydrolase</keyword>
<dbReference type="InterPro" id="IPR036267">
    <property type="entry name" value="RuvA_C_sf"/>
</dbReference>
<comment type="similarity">
    <text evidence="6">Belongs to the RuvA family.</text>
</comment>
<dbReference type="SUPFAM" id="SSF50249">
    <property type="entry name" value="Nucleic acid-binding proteins"/>
    <property type="match status" value="1"/>
</dbReference>
<keyword evidence="8" id="KW-0547">Nucleotide-binding</keyword>
<feature type="domain" description="Helix-hairpin-helix DNA-binding motif class 1" evidence="7">
    <location>
        <begin position="108"/>
        <end position="127"/>
    </location>
</feature>
<dbReference type="GO" id="GO:0000400">
    <property type="term" value="F:four-way junction DNA binding"/>
    <property type="evidence" value="ECO:0007669"/>
    <property type="project" value="UniProtKB-UniRule"/>
</dbReference>
<name>A0A1H5RLQ4_9FIRM</name>
<dbReference type="InterPro" id="IPR000085">
    <property type="entry name" value="RuvA"/>
</dbReference>
<reference evidence="8 9" key="1">
    <citation type="submission" date="2016-10" db="EMBL/GenBank/DDBJ databases">
        <authorList>
            <person name="de Groot N.N."/>
        </authorList>
    </citation>
    <scope>NUCLEOTIDE SEQUENCE [LARGE SCALE GENOMIC DNA]</scope>
    <source>
        <strain evidence="8 9">D15d</strain>
    </source>
</reference>
<dbReference type="Gene3D" id="2.40.50.140">
    <property type="entry name" value="Nucleic acid-binding proteins"/>
    <property type="match status" value="1"/>
</dbReference>
<feature type="region of interest" description="Domain I" evidence="6">
    <location>
        <begin position="1"/>
        <end position="64"/>
    </location>
</feature>
<dbReference type="Gene3D" id="1.10.150.20">
    <property type="entry name" value="5' to 3' exonuclease, C-terminal subdomain"/>
    <property type="match status" value="1"/>
</dbReference>
<organism evidence="8 9">
    <name type="scientific">Lachnospira multipara</name>
    <dbReference type="NCBI Taxonomy" id="28051"/>
    <lineage>
        <taxon>Bacteria</taxon>
        <taxon>Bacillati</taxon>
        <taxon>Bacillota</taxon>
        <taxon>Clostridia</taxon>
        <taxon>Lachnospirales</taxon>
        <taxon>Lachnospiraceae</taxon>
        <taxon>Lachnospira</taxon>
    </lineage>
</organism>
<dbReference type="EMBL" id="FNUL01000001">
    <property type="protein sequence ID" value="SEF38658.1"/>
    <property type="molecule type" value="Genomic_DNA"/>
</dbReference>
<dbReference type="SUPFAM" id="SSF46929">
    <property type="entry name" value="DNA helicase RuvA subunit, C-terminal domain"/>
    <property type="match status" value="1"/>
</dbReference>
<evidence type="ECO:0000256" key="3">
    <source>
        <dbReference type="ARBA" id="ARBA00023125"/>
    </source>
</evidence>
<dbReference type="InterPro" id="IPR003583">
    <property type="entry name" value="Hlx-hairpin-Hlx_DNA-bd_motif"/>
</dbReference>
<dbReference type="Pfam" id="PF14520">
    <property type="entry name" value="HHH_5"/>
    <property type="match status" value="1"/>
</dbReference>
<keyword evidence="8" id="KW-0347">Helicase</keyword>
<dbReference type="GO" id="GO:0009378">
    <property type="term" value="F:four-way junction helicase activity"/>
    <property type="evidence" value="ECO:0007669"/>
    <property type="project" value="InterPro"/>
</dbReference>
<comment type="domain">
    <text evidence="6">Has three domains with a flexible linker between the domains II and III and assumes an 'L' shape. Domain III is highly mobile and contacts RuvB.</text>
</comment>
<evidence type="ECO:0000313" key="8">
    <source>
        <dbReference type="EMBL" id="SEF38658.1"/>
    </source>
</evidence>
<dbReference type="GO" id="GO:0006281">
    <property type="term" value="P:DNA repair"/>
    <property type="evidence" value="ECO:0007669"/>
    <property type="project" value="UniProtKB-UniRule"/>
</dbReference>
<dbReference type="AlphaFoldDB" id="A0A1H5RLQ4"/>
<evidence type="ECO:0000256" key="6">
    <source>
        <dbReference type="HAMAP-Rule" id="MF_00031"/>
    </source>
</evidence>
<comment type="caution">
    <text evidence="6">Lacks conserved residue(s) required for the propagation of feature annotation.</text>
</comment>
<keyword evidence="4 6" id="KW-0233">DNA recombination</keyword>
<dbReference type="HAMAP" id="MF_00031">
    <property type="entry name" value="DNA_HJ_migration_RuvA"/>
    <property type="match status" value="1"/>
</dbReference>
<dbReference type="InterPro" id="IPR010994">
    <property type="entry name" value="RuvA_2-like"/>
</dbReference>
<keyword evidence="9" id="KW-1185">Reference proteome</keyword>
<keyword evidence="1 6" id="KW-0963">Cytoplasm</keyword>
<feature type="domain" description="Helix-hairpin-helix DNA-binding motif class 1" evidence="7">
    <location>
        <begin position="73"/>
        <end position="92"/>
    </location>
</feature>
<accession>A0A1H5RLQ4</accession>
<evidence type="ECO:0000313" key="9">
    <source>
        <dbReference type="Proteomes" id="UP000236726"/>
    </source>
</evidence>
<evidence type="ECO:0000256" key="5">
    <source>
        <dbReference type="ARBA" id="ARBA00023204"/>
    </source>
</evidence>
<dbReference type="Gene3D" id="1.10.8.10">
    <property type="entry name" value="DNA helicase RuvA subunit, C-terminal domain"/>
    <property type="match status" value="1"/>
</dbReference>
<dbReference type="NCBIfam" id="TIGR00084">
    <property type="entry name" value="ruvA"/>
    <property type="match status" value="1"/>
</dbReference>
<keyword evidence="2 6" id="KW-0227">DNA damage</keyword>
<dbReference type="GO" id="GO:0009379">
    <property type="term" value="C:Holliday junction helicase complex"/>
    <property type="evidence" value="ECO:0007669"/>
    <property type="project" value="InterPro"/>
</dbReference>
<sequence>MLSYIKGELAEVFEDTIVVENNGMGINVKVPATVLSNIPSIGEDIKVYTYLYVREDAINVYGFLTRDDLNVFKLLLNVNGVGPKAALGILSTISANDLRYAVLSDDVNAIKKAPGIGAKTAQRLIIELKDKLKLESEEALILNANVGTKPSDDLILKNDAIEALVSLGYSQREAMDAVKKVDISNKNLDDIIKESLKNLAFL</sequence>
<protein>
    <recommendedName>
        <fullName evidence="6">Holliday junction branch migration complex subunit RuvA</fullName>
    </recommendedName>
</protein>
<evidence type="ECO:0000256" key="1">
    <source>
        <dbReference type="ARBA" id="ARBA00022490"/>
    </source>
</evidence>
<dbReference type="SUPFAM" id="SSF47781">
    <property type="entry name" value="RuvA domain 2-like"/>
    <property type="match status" value="1"/>
</dbReference>
<evidence type="ECO:0000256" key="4">
    <source>
        <dbReference type="ARBA" id="ARBA00023172"/>
    </source>
</evidence>
<dbReference type="GO" id="GO:0005524">
    <property type="term" value="F:ATP binding"/>
    <property type="evidence" value="ECO:0007669"/>
    <property type="project" value="InterPro"/>
</dbReference>
<evidence type="ECO:0000256" key="2">
    <source>
        <dbReference type="ARBA" id="ARBA00022763"/>
    </source>
</evidence>
<keyword evidence="5 6" id="KW-0234">DNA repair</keyword>
<evidence type="ECO:0000259" key="7">
    <source>
        <dbReference type="SMART" id="SM00278"/>
    </source>
</evidence>
<dbReference type="Pfam" id="PF07499">
    <property type="entry name" value="RuvA_C"/>
    <property type="match status" value="1"/>
</dbReference>
<comment type="subcellular location">
    <subcellularLocation>
        <location evidence="6">Cytoplasm</location>
    </subcellularLocation>
</comment>
<keyword evidence="3 6" id="KW-0238">DNA-binding</keyword>
<dbReference type="Proteomes" id="UP000236726">
    <property type="component" value="Unassembled WGS sequence"/>
</dbReference>
<comment type="function">
    <text evidence="6">The RuvA-RuvB-RuvC complex processes Holliday junction (HJ) DNA during genetic recombination and DNA repair, while the RuvA-RuvB complex plays an important role in the rescue of blocked DNA replication forks via replication fork reversal (RFR). RuvA specifically binds to HJ cruciform DNA, conferring on it an open structure. The RuvB hexamer acts as an ATP-dependent pump, pulling dsDNA into and through the RuvAB complex. HJ branch migration allows RuvC to scan DNA until it finds its consensus sequence, where it cleaves and resolves the cruciform DNA.</text>
</comment>
<dbReference type="InterPro" id="IPR013849">
    <property type="entry name" value="DNA_helicase_Holl-junc_RuvA_I"/>
</dbReference>
<dbReference type="GO" id="GO:0006310">
    <property type="term" value="P:DNA recombination"/>
    <property type="evidence" value="ECO:0007669"/>
    <property type="project" value="UniProtKB-UniRule"/>
</dbReference>
<dbReference type="InterPro" id="IPR011114">
    <property type="entry name" value="RuvA_C"/>
</dbReference>
<proteinExistence type="inferred from homology"/>
<feature type="region of interest" description="Domain III" evidence="6">
    <location>
        <begin position="158"/>
        <end position="202"/>
    </location>
</feature>